<dbReference type="OrthoDB" id="9805159at2"/>
<keyword evidence="1 6" id="KW-0328">Glycosyltransferase</keyword>
<proteinExistence type="predicted"/>
<dbReference type="EMBL" id="CACSIM010000001">
    <property type="protein sequence ID" value="CAA0086467.1"/>
    <property type="molecule type" value="Genomic_DNA"/>
</dbReference>
<keyword evidence="2 6" id="KW-0808">Transferase</keyword>
<dbReference type="PANTHER" id="PTHR10357:SF214">
    <property type="entry name" value="GLUCOSYLGLYCERATE PHOSPHORYLASE"/>
    <property type="match status" value="1"/>
</dbReference>
<evidence type="ECO:0000313" key="8">
    <source>
        <dbReference type="Proteomes" id="UP000439591"/>
    </source>
</evidence>
<evidence type="ECO:0000256" key="1">
    <source>
        <dbReference type="ARBA" id="ARBA00022676"/>
    </source>
</evidence>
<dbReference type="SMART" id="SM00642">
    <property type="entry name" value="Aamy"/>
    <property type="match status" value="1"/>
</dbReference>
<evidence type="ECO:0000313" key="7">
    <source>
        <dbReference type="Proteomes" id="UP000435877"/>
    </source>
</evidence>
<dbReference type="Pfam" id="PF00128">
    <property type="entry name" value="Alpha-amylase"/>
    <property type="match status" value="1"/>
</dbReference>
<dbReference type="Gene3D" id="3.20.20.80">
    <property type="entry name" value="Glycosidases"/>
    <property type="match status" value="1"/>
</dbReference>
<dbReference type="PIRSF" id="PIRSF003059">
    <property type="entry name" value="Sucrose_phosphorylase"/>
    <property type="match status" value="1"/>
</dbReference>
<feature type="domain" description="Glycosyl hydrolase family 13 catalytic" evidence="4">
    <location>
        <begin position="77"/>
        <end position="494"/>
    </location>
</feature>
<dbReference type="SUPFAM" id="SSF51445">
    <property type="entry name" value="(Trans)glycosidases"/>
    <property type="match status" value="1"/>
</dbReference>
<dbReference type="AlphaFoldDB" id="A0A5S9N9U3"/>
<gene>
    <name evidence="5" type="ORF">IHBHHGIJ_00044</name>
    <name evidence="6" type="ORF">KFEGEMFD_01105</name>
</gene>
<dbReference type="InterPro" id="IPR016377">
    <property type="entry name" value="Sucrose_GGa_phosphorylase-rel"/>
</dbReference>
<dbReference type="InterPro" id="IPR045857">
    <property type="entry name" value="O16G_dom_2"/>
</dbReference>
<protein>
    <submittedName>
        <fullName evidence="6">Glucosylglycerate phosphorylase</fullName>
        <ecNumber evidence="6">2.4.1.-</ecNumber>
    </submittedName>
</protein>
<evidence type="ECO:0000313" key="5">
    <source>
        <dbReference type="EMBL" id="CAA0078889.1"/>
    </source>
</evidence>
<evidence type="ECO:0000313" key="6">
    <source>
        <dbReference type="EMBL" id="CAA0086467.1"/>
    </source>
</evidence>
<dbReference type="InterPro" id="IPR017853">
    <property type="entry name" value="GH"/>
</dbReference>
<feature type="binding site" evidence="3">
    <location>
        <begin position="236"/>
        <end position="238"/>
    </location>
    <ligand>
        <name>substrate</name>
    </ligand>
</feature>
<dbReference type="Proteomes" id="UP000435877">
    <property type="component" value="Unassembled WGS sequence"/>
</dbReference>
<evidence type="ECO:0000259" key="4">
    <source>
        <dbReference type="SMART" id="SM00642"/>
    </source>
</evidence>
<dbReference type="PANTHER" id="PTHR10357">
    <property type="entry name" value="ALPHA-AMYLASE FAMILY MEMBER"/>
    <property type="match status" value="1"/>
</dbReference>
<evidence type="ECO:0000256" key="3">
    <source>
        <dbReference type="PIRSR" id="PIRSR003059-2"/>
    </source>
</evidence>
<dbReference type="Proteomes" id="UP000439591">
    <property type="component" value="Unassembled WGS sequence"/>
</dbReference>
<evidence type="ECO:0000256" key="2">
    <source>
        <dbReference type="ARBA" id="ARBA00022679"/>
    </source>
</evidence>
<feature type="binding site" evidence="3">
    <location>
        <position position="105"/>
    </location>
    <ligand>
        <name>substrate</name>
    </ligand>
</feature>
<sequence>MTEIAPQQHLRERISAHLEVLYPDLEKAALLDDIVGLMALDHRCFMPSAHKNLWDESDTLVITYGDSILREGEWPLHTLHDFLRRELRGLISGVHILPFYPYSSDDGFSVINYVEVNPSLGDWKDINAIARDFDLMADLVINHCSSRSLWFENFKQRRDPGMDYFVEVDPKTDLSEVVRPRTSSLLNEVQTLDGKRHVWCTFSHDQVDLNFQNPKVLLEFVKIIRYYLDMGVKIFRLDAVAFLWKIPGTTSLNLEQTHEAVRLVRTLIEHAVPEAIIITETNIPLRENLAYFGNANEAHLVYNFSLPPLLINTMVSGSCQALKKWMMGMPAAQDGTTYFNFIASHDGIGLRPAEGLLDDADINQMVALMQKSGGRVSWRTLANGDNRPYEINISLFDAMRRHLYPDNENDGEDGFQEQRFVCAHALMLAVQGVPAFYIHSLLATENDENRVLHTSHNRSINRHQWVADDLESQLGTNSHHARIFQTLKDLIALRSAQAAFHPNAAQYPLHLGDEVFGIRRESHSSGAAIVAIYNISAKRQEILLADLNLDETAHWLDILNDDVDVRSQASLVLEPYEYRWLRRCDNVTATQ</sequence>
<dbReference type="Gene3D" id="3.90.400.10">
    <property type="entry name" value="Oligo-1,6-glucosidase, Domain 2"/>
    <property type="match status" value="1"/>
</dbReference>
<dbReference type="InterPro" id="IPR033746">
    <property type="entry name" value="GGa_phosphorylase"/>
</dbReference>
<dbReference type="GO" id="GO:0005975">
    <property type="term" value="P:carbohydrate metabolic process"/>
    <property type="evidence" value="ECO:0007669"/>
    <property type="project" value="InterPro"/>
</dbReference>
<name>A0A5S9N9U3_9GAMM</name>
<dbReference type="InterPro" id="IPR013780">
    <property type="entry name" value="Glyco_hydro_b"/>
</dbReference>
<reference evidence="7 8" key="1">
    <citation type="submission" date="2019-11" db="EMBL/GenBank/DDBJ databases">
        <authorList>
            <person name="Holert J."/>
        </authorList>
    </citation>
    <scope>NUCLEOTIDE SEQUENCE [LARGE SCALE GENOMIC DNA]</scope>
    <source>
        <strain evidence="6">BC3_2A</strain>
        <strain evidence="5">SB11_1A</strain>
    </source>
</reference>
<feature type="binding site" evidence="3">
    <location>
        <begin position="345"/>
        <end position="346"/>
    </location>
    <ligand>
        <name>substrate</name>
    </ligand>
</feature>
<dbReference type="CDD" id="cd11356">
    <property type="entry name" value="AmyAc_Sucrose_phosphorylase-like_1"/>
    <property type="match status" value="1"/>
</dbReference>
<organism evidence="6 8">
    <name type="scientific">Zhongshania aliphaticivorans</name>
    <dbReference type="NCBI Taxonomy" id="1470434"/>
    <lineage>
        <taxon>Bacteria</taxon>
        <taxon>Pseudomonadati</taxon>
        <taxon>Pseudomonadota</taxon>
        <taxon>Gammaproteobacteria</taxon>
        <taxon>Cellvibrionales</taxon>
        <taxon>Spongiibacteraceae</taxon>
        <taxon>Zhongshania</taxon>
    </lineage>
</organism>
<dbReference type="Gene3D" id="2.60.40.1180">
    <property type="entry name" value="Golgi alpha-mannosidase II"/>
    <property type="match status" value="1"/>
</dbReference>
<dbReference type="InterPro" id="IPR006047">
    <property type="entry name" value="GH13_cat_dom"/>
</dbReference>
<accession>A0A5S9N9U3</accession>
<keyword evidence="7" id="KW-1185">Reference proteome</keyword>
<dbReference type="EMBL" id="CACSIK010000001">
    <property type="protein sequence ID" value="CAA0078889.1"/>
    <property type="molecule type" value="Genomic_DNA"/>
</dbReference>
<dbReference type="RefSeq" id="WP_159266771.1">
    <property type="nucleotide sequence ID" value="NZ_CACSIK010000001.1"/>
</dbReference>
<feature type="binding site" evidence="3">
    <location>
        <position position="458"/>
    </location>
    <ligand>
        <name>substrate</name>
    </ligand>
</feature>
<feature type="binding site" evidence="3">
    <location>
        <position position="143"/>
    </location>
    <ligand>
        <name>substrate</name>
    </ligand>
</feature>
<dbReference type="EC" id="2.4.1.-" evidence="6"/>
<dbReference type="GO" id="GO:0016757">
    <property type="term" value="F:glycosyltransferase activity"/>
    <property type="evidence" value="ECO:0007669"/>
    <property type="project" value="UniProtKB-KW"/>
</dbReference>